<reference evidence="4 5" key="1">
    <citation type="journal article" date="2020" name="bioRxiv">
        <title>Metabolic contributions of an alphaproteobacterial endosymbiont in the apicomplexan Cardiosporidium cionae.</title>
        <authorList>
            <person name="Hunter E.S."/>
            <person name="Paight C.J."/>
            <person name="Lane C.E."/>
        </authorList>
    </citation>
    <scope>NUCLEOTIDE SEQUENCE [LARGE SCALE GENOMIC DNA]</scope>
    <source>
        <strain evidence="4">ESH_2018</strain>
    </source>
</reference>
<accession>A0ABQ7J3Z7</accession>
<evidence type="ECO:0000256" key="1">
    <source>
        <dbReference type="ARBA" id="ARBA00022734"/>
    </source>
</evidence>
<feature type="domain" description="Ricin B lectin" evidence="3">
    <location>
        <begin position="142"/>
        <end position="248"/>
    </location>
</feature>
<dbReference type="Gene3D" id="3.90.550.10">
    <property type="entry name" value="Spore Coat Polysaccharide Biosynthesis Protein SpsA, Chain A"/>
    <property type="match status" value="1"/>
</dbReference>
<evidence type="ECO:0000313" key="4">
    <source>
        <dbReference type="EMBL" id="KAF8817828.1"/>
    </source>
</evidence>
<proteinExistence type="predicted"/>
<organism evidence="4 5">
    <name type="scientific">Cardiosporidium cionae</name>
    <dbReference type="NCBI Taxonomy" id="476202"/>
    <lineage>
        <taxon>Eukaryota</taxon>
        <taxon>Sar</taxon>
        <taxon>Alveolata</taxon>
        <taxon>Apicomplexa</taxon>
        <taxon>Aconoidasida</taxon>
        <taxon>Nephromycida</taxon>
        <taxon>Cardiosporidium</taxon>
    </lineage>
</organism>
<dbReference type="Proteomes" id="UP000823046">
    <property type="component" value="Unassembled WGS sequence"/>
</dbReference>
<dbReference type="InterPro" id="IPR000772">
    <property type="entry name" value="Ricin_B_lectin"/>
</dbReference>
<keyword evidence="5" id="KW-1185">Reference proteome</keyword>
<keyword evidence="2" id="KW-1015">Disulfide bond</keyword>
<dbReference type="Gene3D" id="2.80.10.50">
    <property type="match status" value="1"/>
</dbReference>
<dbReference type="InterPro" id="IPR035992">
    <property type="entry name" value="Ricin_B-like_lectins"/>
</dbReference>
<gene>
    <name evidence="4" type="ORF">IE077_003971</name>
</gene>
<keyword evidence="1" id="KW-0430">Lectin</keyword>
<comment type="caution">
    <text evidence="4">The sequence shown here is derived from an EMBL/GenBank/DDBJ whole genome shotgun (WGS) entry which is preliminary data.</text>
</comment>
<dbReference type="SUPFAM" id="SSF50370">
    <property type="entry name" value="Ricin B-like lectins"/>
    <property type="match status" value="1"/>
</dbReference>
<dbReference type="PANTHER" id="PTHR11675">
    <property type="entry name" value="N-ACETYLGALACTOSAMINYLTRANSFERASE"/>
    <property type="match status" value="1"/>
</dbReference>
<evidence type="ECO:0000259" key="3">
    <source>
        <dbReference type="Pfam" id="PF00652"/>
    </source>
</evidence>
<protein>
    <recommendedName>
        <fullName evidence="3">Ricin B lectin domain-containing protein</fullName>
    </recommendedName>
</protein>
<dbReference type="InterPro" id="IPR029044">
    <property type="entry name" value="Nucleotide-diphossugar_trans"/>
</dbReference>
<evidence type="ECO:0000256" key="2">
    <source>
        <dbReference type="ARBA" id="ARBA00023157"/>
    </source>
</evidence>
<evidence type="ECO:0000313" key="5">
    <source>
        <dbReference type="Proteomes" id="UP000823046"/>
    </source>
</evidence>
<dbReference type="PANTHER" id="PTHR11675:SF126">
    <property type="entry name" value="RICIN B LECTIN DOMAIN-CONTAINING PROTEIN"/>
    <property type="match status" value="1"/>
</dbReference>
<dbReference type="EMBL" id="JADAQX010001387">
    <property type="protein sequence ID" value="KAF8817828.1"/>
    <property type="molecule type" value="Genomic_DNA"/>
</dbReference>
<name>A0ABQ7J3Z7_9APIC</name>
<sequence>MAGGVFAVLKDFFFENGAYDDGFECWGTENLEISFRTWMCGGSVECVPCSRVFHLFRSGGFAYKCDPNAVLRNKVRTLMWMDEYAELAWNVLGRPNIDYHDDTLELRRQWRKDHNCKSFQWYMDTVFPGGDVRNLDDVPYLGKIVNVASSNCLFYSNNSPGASIHILPCEEDQHFEFIYFKRRLRIIPLTNDEACLVNEGKFVWCARSIECEWMYDGKLLMNKGLCLSGEGNKFLMVKCNEEDMNQVWNWQRYVPAENFIVPLLTDST</sequence>
<dbReference type="Pfam" id="PF00652">
    <property type="entry name" value="Ricin_B_lectin"/>
    <property type="match status" value="1"/>
</dbReference>
<dbReference type="SUPFAM" id="SSF53448">
    <property type="entry name" value="Nucleotide-diphospho-sugar transferases"/>
    <property type="match status" value="1"/>
</dbReference>